<feature type="transmembrane region" description="Helical" evidence="1">
    <location>
        <begin position="16"/>
        <end position="35"/>
    </location>
</feature>
<evidence type="ECO:0000313" key="3">
    <source>
        <dbReference type="Proteomes" id="UP001149090"/>
    </source>
</evidence>
<keyword evidence="3" id="KW-1185">Reference proteome</keyword>
<gene>
    <name evidence="2" type="ORF">M0811_08846</name>
</gene>
<comment type="caution">
    <text evidence="2">The sequence shown here is derived from an EMBL/GenBank/DDBJ whole genome shotgun (WGS) entry which is preliminary data.</text>
</comment>
<dbReference type="AlphaFoldDB" id="A0A9Q0RBD8"/>
<evidence type="ECO:0000313" key="2">
    <source>
        <dbReference type="EMBL" id="KAJ5073438.1"/>
    </source>
</evidence>
<keyword evidence="1" id="KW-1133">Transmembrane helix</keyword>
<feature type="transmembrane region" description="Helical" evidence="1">
    <location>
        <begin position="47"/>
        <end position="67"/>
    </location>
</feature>
<dbReference type="Proteomes" id="UP001149090">
    <property type="component" value="Unassembled WGS sequence"/>
</dbReference>
<proteinExistence type="predicted"/>
<organism evidence="2 3">
    <name type="scientific">Anaeramoeba ignava</name>
    <name type="common">Anaerobic marine amoeba</name>
    <dbReference type="NCBI Taxonomy" id="1746090"/>
    <lineage>
        <taxon>Eukaryota</taxon>
        <taxon>Metamonada</taxon>
        <taxon>Anaeramoebidae</taxon>
        <taxon>Anaeramoeba</taxon>
    </lineage>
</organism>
<keyword evidence="1" id="KW-0472">Membrane</keyword>
<sequence>MFPDTSFKNSYGNNKFSFFCVFFYNFFYCSCFNYFRNDNSIYSFNGYWRIFYALHTLLLVCSFISSLSNQKGSKKKI</sequence>
<accession>A0A9Q0RBD8</accession>
<reference evidence="2" key="1">
    <citation type="submission" date="2022-10" db="EMBL/GenBank/DDBJ databases">
        <title>Novel sulphate-reducing endosymbionts in the free-living metamonad Anaeramoeba.</title>
        <authorList>
            <person name="Jerlstrom-Hultqvist J."/>
            <person name="Cepicka I."/>
            <person name="Gallot-Lavallee L."/>
            <person name="Salas-Leiva D."/>
            <person name="Curtis B.A."/>
            <person name="Zahonova K."/>
            <person name="Pipaliya S."/>
            <person name="Dacks J."/>
            <person name="Roger A.J."/>
        </authorList>
    </citation>
    <scope>NUCLEOTIDE SEQUENCE</scope>
    <source>
        <strain evidence="2">BMAN</strain>
    </source>
</reference>
<evidence type="ECO:0000256" key="1">
    <source>
        <dbReference type="SAM" id="Phobius"/>
    </source>
</evidence>
<protein>
    <submittedName>
        <fullName evidence="2">Uncharacterized protein</fullName>
    </submittedName>
</protein>
<dbReference type="EMBL" id="JAPDFW010000075">
    <property type="protein sequence ID" value="KAJ5073438.1"/>
    <property type="molecule type" value="Genomic_DNA"/>
</dbReference>
<keyword evidence="1" id="KW-0812">Transmembrane</keyword>
<name>A0A9Q0RBD8_ANAIG</name>